<dbReference type="EMBL" id="HACG01048627">
    <property type="protein sequence ID" value="CEK95492.1"/>
    <property type="molecule type" value="Transcribed_RNA"/>
</dbReference>
<feature type="compositionally biased region" description="Low complexity" evidence="1">
    <location>
        <begin position="17"/>
        <end position="27"/>
    </location>
</feature>
<dbReference type="AlphaFoldDB" id="A0A0B7BRJ2"/>
<protein>
    <submittedName>
        <fullName evidence="2">Uncharacterized protein</fullName>
    </submittedName>
</protein>
<reference evidence="2" key="1">
    <citation type="submission" date="2014-12" db="EMBL/GenBank/DDBJ databases">
        <title>Insight into the proteome of Arion vulgaris.</title>
        <authorList>
            <person name="Aradska J."/>
            <person name="Bulat T."/>
            <person name="Smidak R."/>
            <person name="Sarate P."/>
            <person name="Gangsoo J."/>
            <person name="Sialana F."/>
            <person name="Bilban M."/>
            <person name="Lubec G."/>
        </authorList>
    </citation>
    <scope>NUCLEOTIDE SEQUENCE</scope>
    <source>
        <tissue evidence="2">Skin</tissue>
    </source>
</reference>
<evidence type="ECO:0000256" key="1">
    <source>
        <dbReference type="SAM" id="MobiDB-lite"/>
    </source>
</evidence>
<sequence>MVCRKRTNLRPLLKPHLSLSDKGLSLSDKGRSRGMQTTCVGGEDSSRQLEGVVEEGTRRRRSSFC</sequence>
<organism evidence="2">
    <name type="scientific">Arion vulgaris</name>
    <dbReference type="NCBI Taxonomy" id="1028688"/>
    <lineage>
        <taxon>Eukaryota</taxon>
        <taxon>Metazoa</taxon>
        <taxon>Spiralia</taxon>
        <taxon>Lophotrochozoa</taxon>
        <taxon>Mollusca</taxon>
        <taxon>Gastropoda</taxon>
        <taxon>Heterobranchia</taxon>
        <taxon>Euthyneura</taxon>
        <taxon>Panpulmonata</taxon>
        <taxon>Eupulmonata</taxon>
        <taxon>Stylommatophora</taxon>
        <taxon>Helicina</taxon>
        <taxon>Arionoidea</taxon>
        <taxon>Arionidae</taxon>
        <taxon>Arion</taxon>
    </lineage>
</organism>
<accession>A0A0B7BRJ2</accession>
<evidence type="ECO:0000313" key="2">
    <source>
        <dbReference type="EMBL" id="CEK95492.1"/>
    </source>
</evidence>
<name>A0A0B7BRJ2_9EUPU</name>
<gene>
    <name evidence="2" type="primary">ORF207221</name>
</gene>
<feature type="region of interest" description="Disordered" evidence="1">
    <location>
        <begin position="16"/>
        <end position="65"/>
    </location>
</feature>
<proteinExistence type="predicted"/>